<proteinExistence type="predicted"/>
<dbReference type="OrthoDB" id="3787120at2"/>
<feature type="compositionally biased region" description="Acidic residues" evidence="1">
    <location>
        <begin position="172"/>
        <end position="181"/>
    </location>
</feature>
<name>A0A5Q6S4U4_9ACTN</name>
<evidence type="ECO:0000313" key="3">
    <source>
        <dbReference type="Proteomes" id="UP000307768"/>
    </source>
</evidence>
<dbReference type="EMBL" id="VDFQ02000001">
    <property type="protein sequence ID" value="KAA1425376.1"/>
    <property type="molecule type" value="Genomic_DNA"/>
</dbReference>
<accession>A0A5Q6S4U4</accession>
<dbReference type="Proteomes" id="UP000307768">
    <property type="component" value="Unassembled WGS sequence"/>
</dbReference>
<feature type="region of interest" description="Disordered" evidence="1">
    <location>
        <begin position="159"/>
        <end position="198"/>
    </location>
</feature>
<organism evidence="2 3">
    <name type="scientific">Mumia zhuanghuii</name>
    <dbReference type="NCBI Taxonomy" id="2585211"/>
    <lineage>
        <taxon>Bacteria</taxon>
        <taxon>Bacillati</taxon>
        <taxon>Actinomycetota</taxon>
        <taxon>Actinomycetes</taxon>
        <taxon>Propionibacteriales</taxon>
        <taxon>Nocardioidaceae</taxon>
        <taxon>Mumia</taxon>
    </lineage>
</organism>
<protein>
    <recommendedName>
        <fullName evidence="4">Copper chaperone PCu(A)C</fullName>
    </recommendedName>
</protein>
<gene>
    <name evidence="2" type="ORF">FE697_005865</name>
</gene>
<dbReference type="PROSITE" id="PS51257">
    <property type="entry name" value="PROKAR_LIPOPROTEIN"/>
    <property type="match status" value="1"/>
</dbReference>
<evidence type="ECO:0008006" key="4">
    <source>
        <dbReference type="Google" id="ProtNLM"/>
    </source>
</evidence>
<dbReference type="AlphaFoldDB" id="A0A5Q6S4U4"/>
<comment type="caution">
    <text evidence="2">The sequence shown here is derived from an EMBL/GenBank/DDBJ whole genome shotgun (WGS) entry which is preliminary data.</text>
</comment>
<sequence>MLSRSRRALVAVIVGAIAVLVTGCGTGFNAQTSAIYQAGIGSNDRSGDVDILNALFVKNEDGSATLSAGLVNQALQTDRLVGVEVMTRAGTPVEVTFDDAVALPIRRLYTLGLKPSVVISGEELFAGQFVTATFTFANAGQVQFPLPIVTRTPMYDAVAKPAGSEETTGDVTAEDEAAEGDAETHSDEGDTTAEPSSN</sequence>
<evidence type="ECO:0000256" key="1">
    <source>
        <dbReference type="SAM" id="MobiDB-lite"/>
    </source>
</evidence>
<dbReference type="RefSeq" id="WP_149768551.1">
    <property type="nucleotide sequence ID" value="NZ_VDFQ02000001.1"/>
</dbReference>
<evidence type="ECO:0000313" key="2">
    <source>
        <dbReference type="EMBL" id="KAA1425376.1"/>
    </source>
</evidence>
<reference evidence="2 3" key="1">
    <citation type="submission" date="2019-09" db="EMBL/GenBank/DDBJ databases">
        <title>Mumia zhuanghuii sp. nov. isolated from the intestinal contents of plateau pika (Ochotona curzoniae) in the Qinghai-Tibet plateau of China.</title>
        <authorList>
            <person name="Tian Z."/>
        </authorList>
    </citation>
    <scope>NUCLEOTIDE SEQUENCE [LARGE SCALE GENOMIC DNA]</scope>
    <source>
        <strain evidence="3">350</strain>
    </source>
</reference>